<reference evidence="3" key="1">
    <citation type="journal article" date="2022" name="Int. J. Mol. Sci.">
        <title>Draft Genome of Tanacetum Coccineum: Genomic Comparison of Closely Related Tanacetum-Family Plants.</title>
        <authorList>
            <person name="Yamashiro T."/>
            <person name="Shiraishi A."/>
            <person name="Nakayama K."/>
            <person name="Satake H."/>
        </authorList>
    </citation>
    <scope>NUCLEOTIDE SEQUENCE</scope>
</reference>
<feature type="compositionally biased region" description="Gly residues" evidence="1">
    <location>
        <begin position="121"/>
        <end position="130"/>
    </location>
</feature>
<feature type="compositionally biased region" description="Gly residues" evidence="1">
    <location>
        <begin position="138"/>
        <end position="152"/>
    </location>
</feature>
<dbReference type="Pfam" id="PF03732">
    <property type="entry name" value="Retrotrans_gag"/>
    <property type="match status" value="1"/>
</dbReference>
<evidence type="ECO:0000256" key="1">
    <source>
        <dbReference type="SAM" id="MobiDB-lite"/>
    </source>
</evidence>
<protein>
    <submittedName>
        <fullName evidence="3">Reverse transcriptase domain-containing protein</fullName>
    </submittedName>
</protein>
<proteinExistence type="predicted"/>
<sequence length="392" mass="43473">MVVVSDDRVTHPIVPDDIPEPTQEEGPVEVSYETLGDLVQRFHDHTVEILVHRVQVNESIQRDQGHKIVASSQHEALEARDAARNLETLVEGGGEQEDENGDDFTGGNRGGNRNGRVNGNEGNGNGGNRNGGVNRNGNGRGNGNGNNNGNGNGNGGGNGFNFGGFMPVARVYTYQDFLKCQPVNFNGTKGVVGLTRRFEKMETVFHISNSPQKYQVKYATCTLLNSALTWWNSPKRTIRVDVAYDMKWTKLMKLMKEVYCLRNEIQKMETELWNLNVKRNDLTAYTRRFQELVLLCTRMVPEEEDKVERFIGGLPNNIQGNVITAEPTRLQDAIRIANNLMDQILKGYARSAENKKSADMSFVSSTFSALLGVAPSTLDISYAVELTDGIIS</sequence>
<reference evidence="3" key="2">
    <citation type="submission" date="2022-01" db="EMBL/GenBank/DDBJ databases">
        <authorList>
            <person name="Yamashiro T."/>
            <person name="Shiraishi A."/>
            <person name="Satake H."/>
            <person name="Nakayama K."/>
        </authorList>
    </citation>
    <scope>NUCLEOTIDE SEQUENCE</scope>
</reference>
<keyword evidence="3" id="KW-0695">RNA-directed DNA polymerase</keyword>
<feature type="region of interest" description="Disordered" evidence="1">
    <location>
        <begin position="91"/>
        <end position="152"/>
    </location>
</feature>
<dbReference type="Proteomes" id="UP001151760">
    <property type="component" value="Unassembled WGS sequence"/>
</dbReference>
<keyword evidence="3" id="KW-0808">Transferase</keyword>
<comment type="caution">
    <text evidence="3">The sequence shown here is derived from an EMBL/GenBank/DDBJ whole genome shotgun (WGS) entry which is preliminary data.</text>
</comment>
<organism evidence="3 4">
    <name type="scientific">Tanacetum coccineum</name>
    <dbReference type="NCBI Taxonomy" id="301880"/>
    <lineage>
        <taxon>Eukaryota</taxon>
        <taxon>Viridiplantae</taxon>
        <taxon>Streptophyta</taxon>
        <taxon>Embryophyta</taxon>
        <taxon>Tracheophyta</taxon>
        <taxon>Spermatophyta</taxon>
        <taxon>Magnoliopsida</taxon>
        <taxon>eudicotyledons</taxon>
        <taxon>Gunneridae</taxon>
        <taxon>Pentapetalae</taxon>
        <taxon>asterids</taxon>
        <taxon>campanulids</taxon>
        <taxon>Asterales</taxon>
        <taxon>Asteraceae</taxon>
        <taxon>Asteroideae</taxon>
        <taxon>Anthemideae</taxon>
        <taxon>Anthemidinae</taxon>
        <taxon>Tanacetum</taxon>
    </lineage>
</organism>
<dbReference type="GO" id="GO:0003964">
    <property type="term" value="F:RNA-directed DNA polymerase activity"/>
    <property type="evidence" value="ECO:0007669"/>
    <property type="project" value="UniProtKB-KW"/>
</dbReference>
<evidence type="ECO:0000313" key="3">
    <source>
        <dbReference type="EMBL" id="GJT72050.1"/>
    </source>
</evidence>
<feature type="domain" description="Retrotransposon gag" evidence="2">
    <location>
        <begin position="217"/>
        <end position="315"/>
    </location>
</feature>
<name>A0ABQ5G8P7_9ASTR</name>
<evidence type="ECO:0000313" key="4">
    <source>
        <dbReference type="Proteomes" id="UP001151760"/>
    </source>
</evidence>
<feature type="compositionally biased region" description="Basic and acidic residues" evidence="1">
    <location>
        <begin position="1"/>
        <end position="10"/>
    </location>
</feature>
<keyword evidence="4" id="KW-1185">Reference proteome</keyword>
<keyword evidence="3" id="KW-0548">Nucleotidyltransferase</keyword>
<gene>
    <name evidence="3" type="ORF">Tco_1031336</name>
</gene>
<dbReference type="EMBL" id="BQNB010018223">
    <property type="protein sequence ID" value="GJT72050.1"/>
    <property type="molecule type" value="Genomic_DNA"/>
</dbReference>
<accession>A0ABQ5G8P7</accession>
<dbReference type="InterPro" id="IPR005162">
    <property type="entry name" value="Retrotrans_gag_dom"/>
</dbReference>
<evidence type="ECO:0000259" key="2">
    <source>
        <dbReference type="Pfam" id="PF03732"/>
    </source>
</evidence>
<feature type="compositionally biased region" description="Acidic residues" evidence="1">
    <location>
        <begin position="17"/>
        <end position="26"/>
    </location>
</feature>
<feature type="region of interest" description="Disordered" evidence="1">
    <location>
        <begin position="1"/>
        <end position="26"/>
    </location>
</feature>